<protein>
    <submittedName>
        <fullName evidence="2">Transcriptional regulator</fullName>
    </submittedName>
</protein>
<dbReference type="InterPro" id="IPR005471">
    <property type="entry name" value="Tscrpt_reg_IclR_N"/>
</dbReference>
<organism evidence="2 3">
    <name type="scientific">Rubrivirga litoralis</name>
    <dbReference type="NCBI Taxonomy" id="3075598"/>
    <lineage>
        <taxon>Bacteria</taxon>
        <taxon>Pseudomonadati</taxon>
        <taxon>Rhodothermota</taxon>
        <taxon>Rhodothermia</taxon>
        <taxon>Rhodothermales</taxon>
        <taxon>Rubricoccaceae</taxon>
        <taxon>Rubrivirga</taxon>
    </lineage>
</organism>
<dbReference type="SUPFAM" id="SSF46785">
    <property type="entry name" value="Winged helix' DNA-binding domain"/>
    <property type="match status" value="1"/>
</dbReference>
<reference evidence="2 3" key="1">
    <citation type="submission" date="2023-09" db="EMBL/GenBank/DDBJ databases">
        <authorList>
            <person name="Rey-Velasco X."/>
        </authorList>
    </citation>
    <scope>NUCLEOTIDE SEQUENCE [LARGE SCALE GENOMIC DNA]</scope>
    <source>
        <strain evidence="2 3">F394</strain>
    </source>
</reference>
<name>A0ABU3BQV3_9BACT</name>
<dbReference type="InterPro" id="IPR036388">
    <property type="entry name" value="WH-like_DNA-bd_sf"/>
</dbReference>
<dbReference type="CDD" id="cd00090">
    <property type="entry name" value="HTH_ARSR"/>
    <property type="match status" value="1"/>
</dbReference>
<comment type="caution">
    <text evidence="2">The sequence shown here is derived from an EMBL/GenBank/DDBJ whole genome shotgun (WGS) entry which is preliminary data.</text>
</comment>
<feature type="domain" description="HTH iclR-type" evidence="1">
    <location>
        <begin position="14"/>
        <end position="55"/>
    </location>
</feature>
<proteinExistence type="predicted"/>
<evidence type="ECO:0000313" key="3">
    <source>
        <dbReference type="Proteomes" id="UP001267426"/>
    </source>
</evidence>
<evidence type="ECO:0000259" key="1">
    <source>
        <dbReference type="Pfam" id="PF09339"/>
    </source>
</evidence>
<dbReference type="Gene3D" id="1.10.10.10">
    <property type="entry name" value="Winged helix-like DNA-binding domain superfamily/Winged helix DNA-binding domain"/>
    <property type="match status" value="1"/>
</dbReference>
<accession>A0ABU3BQV3</accession>
<dbReference type="RefSeq" id="WP_311662909.1">
    <property type="nucleotide sequence ID" value="NZ_JAVRHT010000014.1"/>
</dbReference>
<dbReference type="InterPro" id="IPR036390">
    <property type="entry name" value="WH_DNA-bd_sf"/>
</dbReference>
<evidence type="ECO:0000313" key="2">
    <source>
        <dbReference type="EMBL" id="MDT0631566.1"/>
    </source>
</evidence>
<gene>
    <name evidence="2" type="ORF">RM540_07360</name>
</gene>
<dbReference type="Pfam" id="PF09339">
    <property type="entry name" value="HTH_IclR"/>
    <property type="match status" value="1"/>
</dbReference>
<keyword evidence="3" id="KW-1185">Reference proteome</keyword>
<dbReference type="Proteomes" id="UP001267426">
    <property type="component" value="Unassembled WGS sequence"/>
</dbReference>
<dbReference type="EMBL" id="JAVRHT010000014">
    <property type="protein sequence ID" value="MDT0631566.1"/>
    <property type="molecule type" value="Genomic_DNA"/>
</dbReference>
<dbReference type="InterPro" id="IPR011991">
    <property type="entry name" value="ArsR-like_HTH"/>
</dbReference>
<sequence>MPVPHFPAGTKGELLLLMKRRGEVSLDDAQAATGLTRPTLRQHLGGLERDGLVVRSTQRQPRGRPSLRYALDPSAETLFPSRDGLLLGRLLDYLLDRGEDDMVRDFFERYWDERLRDVQARLRQVPAGDDAGRLAALGDVLREQGFMPEIRRNGSVTIRECNCPFPEAVKRTRLPCRLEAAFYERLFDDPIERVTYIPDGFAACTYEFAEPPEA</sequence>